<protein>
    <submittedName>
        <fullName evidence="1">Uncharacterized protein</fullName>
    </submittedName>
</protein>
<organism evidence="1 2">
    <name type="scientific">Streptomyces gilvifuscus</name>
    <dbReference type="NCBI Taxonomy" id="1550617"/>
    <lineage>
        <taxon>Bacteria</taxon>
        <taxon>Bacillati</taxon>
        <taxon>Actinomycetota</taxon>
        <taxon>Actinomycetes</taxon>
        <taxon>Kitasatosporales</taxon>
        <taxon>Streptomycetaceae</taxon>
        <taxon>Streptomyces</taxon>
    </lineage>
</organism>
<accession>A0ABT5FL30</accession>
<keyword evidence="2" id="KW-1185">Reference proteome</keyword>
<gene>
    <name evidence="1" type="ORF">PO587_01845</name>
</gene>
<dbReference type="Proteomes" id="UP001221328">
    <property type="component" value="Unassembled WGS sequence"/>
</dbReference>
<proteinExistence type="predicted"/>
<dbReference type="EMBL" id="JAQOSK010000001">
    <property type="protein sequence ID" value="MDC2953192.1"/>
    <property type="molecule type" value="Genomic_DNA"/>
</dbReference>
<reference evidence="1 2" key="1">
    <citation type="journal article" date="2015" name="Int. J. Syst. Evol. Microbiol.">
        <title>Streptomyces gilvifuscus sp. nov., an actinomycete that produces antibacterial compounds isolated from soil.</title>
        <authorList>
            <person name="Nguyen T.M."/>
            <person name="Kim J."/>
        </authorList>
    </citation>
    <scope>NUCLEOTIDE SEQUENCE [LARGE SCALE GENOMIC DNA]</scope>
    <source>
        <strain evidence="1 2">T113</strain>
    </source>
</reference>
<evidence type="ECO:0000313" key="1">
    <source>
        <dbReference type="EMBL" id="MDC2953192.1"/>
    </source>
</evidence>
<sequence length="78" mass="8503">MKVNRRLGKAPQARGCLTDSNCPDVFELSDGRFAVIGLEMTEELRGLLPSDAGVGPGERLVVLPREVLIDARQDIPRS</sequence>
<comment type="caution">
    <text evidence="1">The sequence shown here is derived from an EMBL/GenBank/DDBJ whole genome shotgun (WGS) entry which is preliminary data.</text>
</comment>
<name>A0ABT5FL30_9ACTN</name>
<evidence type="ECO:0000313" key="2">
    <source>
        <dbReference type="Proteomes" id="UP001221328"/>
    </source>
</evidence>